<name>A0A2P6N2J3_9EUKA</name>
<sequence length="307" mass="34071">MQFGGRYVPAQENWTTIAPGYQQFFERTTKHITTNGGTEVVDFQQPTGTGLKGKIHSLSHKVGYNSSQRWSYFNVNEPMIAEYPAKTSYGLNSKLGGWIYVSQNHFGWISQSSNNRVVTTLIPFSNIVDVVPSSRVKAARKQYTFQPLAANQTRAKAQGFQVFTKDNLVYQFFGLKKAEEFFNNLFTYMGRNPLGTTAAGYSSGFEQPFAQAAPAPGLATADRGLMMNDGLYQQQPVYVQQPTMMTSMNNNLYSTGGVRYAHSAPLNNNVAFVNNGTMNQGGLMMQEKVLDNRAEMSGLAPGQKMHL</sequence>
<protein>
    <recommendedName>
        <fullName evidence="3">GRAM domain-containing protein</fullName>
    </recommendedName>
</protein>
<proteinExistence type="predicted"/>
<organism evidence="1 2">
    <name type="scientific">Planoprotostelium fungivorum</name>
    <dbReference type="NCBI Taxonomy" id="1890364"/>
    <lineage>
        <taxon>Eukaryota</taxon>
        <taxon>Amoebozoa</taxon>
        <taxon>Evosea</taxon>
        <taxon>Variosea</taxon>
        <taxon>Cavosteliida</taxon>
        <taxon>Cavosteliaceae</taxon>
        <taxon>Planoprotostelium</taxon>
    </lineage>
</organism>
<dbReference type="AlphaFoldDB" id="A0A2P6N2J3"/>
<dbReference type="Proteomes" id="UP000241769">
    <property type="component" value="Unassembled WGS sequence"/>
</dbReference>
<evidence type="ECO:0008006" key="3">
    <source>
        <dbReference type="Google" id="ProtNLM"/>
    </source>
</evidence>
<gene>
    <name evidence="1" type="ORF">PROFUN_13944</name>
</gene>
<comment type="caution">
    <text evidence="1">The sequence shown here is derived from an EMBL/GenBank/DDBJ whole genome shotgun (WGS) entry which is preliminary data.</text>
</comment>
<evidence type="ECO:0000313" key="2">
    <source>
        <dbReference type="Proteomes" id="UP000241769"/>
    </source>
</evidence>
<evidence type="ECO:0000313" key="1">
    <source>
        <dbReference type="EMBL" id="PRP78142.1"/>
    </source>
</evidence>
<keyword evidence="2" id="KW-1185">Reference proteome</keyword>
<dbReference type="EMBL" id="MDYQ01000238">
    <property type="protein sequence ID" value="PRP78142.1"/>
    <property type="molecule type" value="Genomic_DNA"/>
</dbReference>
<accession>A0A2P6N2J3</accession>
<reference evidence="1 2" key="1">
    <citation type="journal article" date="2018" name="Genome Biol. Evol.">
        <title>Multiple Roots of Fruiting Body Formation in Amoebozoa.</title>
        <authorList>
            <person name="Hillmann F."/>
            <person name="Forbes G."/>
            <person name="Novohradska S."/>
            <person name="Ferling I."/>
            <person name="Riege K."/>
            <person name="Groth M."/>
            <person name="Westermann M."/>
            <person name="Marz M."/>
            <person name="Spaller T."/>
            <person name="Winckler T."/>
            <person name="Schaap P."/>
            <person name="Glockner G."/>
        </authorList>
    </citation>
    <scope>NUCLEOTIDE SEQUENCE [LARGE SCALE GENOMIC DNA]</scope>
    <source>
        <strain evidence="1 2">Jena</strain>
    </source>
</reference>
<dbReference type="InParanoid" id="A0A2P6N2J3"/>